<accession>S5DLD5</accession>
<dbReference type="Pfam" id="PF00329">
    <property type="entry name" value="Complex1_30kDa"/>
    <property type="match status" value="1"/>
</dbReference>
<dbReference type="PANTHER" id="PTHR10884">
    <property type="entry name" value="NADH DEHYDROGENASE UBIQUINONE IRON-SULFUR PROTEIN 3"/>
    <property type="match status" value="1"/>
</dbReference>
<feature type="domain" description="NADH:ubiquinone oxidoreductase 30kDa subunit" evidence="2">
    <location>
        <begin position="38"/>
        <end position="167"/>
    </location>
</feature>
<name>S5DLD5_9ACTN</name>
<dbReference type="PANTHER" id="PTHR10884:SF14">
    <property type="entry name" value="NADH DEHYDROGENASE [UBIQUINONE] IRON-SULFUR PROTEIN 3, MITOCHONDRIAL"/>
    <property type="match status" value="1"/>
</dbReference>
<protein>
    <submittedName>
        <fullName evidence="3">NADH:ubiquinone oxidoreductase 27 kD subunit</fullName>
    </submittedName>
</protein>
<dbReference type="Gene3D" id="3.30.460.80">
    <property type="entry name" value="NADH:ubiquinone oxidoreductase, 30kDa subunit"/>
    <property type="match status" value="1"/>
</dbReference>
<comment type="similarity">
    <text evidence="1">Belongs to the complex I 30 kDa subunit family.</text>
</comment>
<dbReference type="InterPro" id="IPR001268">
    <property type="entry name" value="NADH_UbQ_OxRdtase_30kDa_su"/>
</dbReference>
<dbReference type="EMBL" id="KC811140">
    <property type="protein sequence ID" value="AGQ19696.1"/>
    <property type="molecule type" value="Genomic_DNA"/>
</dbReference>
<evidence type="ECO:0000313" key="3">
    <source>
        <dbReference type="EMBL" id="AGQ19696.1"/>
    </source>
</evidence>
<dbReference type="InterPro" id="IPR037232">
    <property type="entry name" value="NADH_quin_OxRdtase_su_C/D-like"/>
</dbReference>
<dbReference type="SUPFAM" id="SSF143243">
    <property type="entry name" value="Nqo5-like"/>
    <property type="match status" value="1"/>
</dbReference>
<dbReference type="GO" id="GO:0008137">
    <property type="term" value="F:NADH dehydrogenase (ubiquinone) activity"/>
    <property type="evidence" value="ECO:0007669"/>
    <property type="project" value="InterPro"/>
</dbReference>
<reference evidence="3" key="1">
    <citation type="journal article" date="2013" name="Sci. Rep.">
        <title>Metagenomics uncovers a new group of low GC and ultra-small marine Actinobacteria.</title>
        <authorList>
            <person name="Ghai R."/>
            <person name="Mizuno C.M."/>
            <person name="Picazo A."/>
            <person name="Camacho A."/>
            <person name="Rodriguez-Valera F."/>
        </authorList>
    </citation>
    <scope>NUCLEOTIDE SEQUENCE</scope>
</reference>
<proteinExistence type="inferred from homology"/>
<sequence length="194" mass="22048">MKSGERKTLNRSDQNEFINSIQSSFTNTSYNFDTLKINVDISSWIDTHKILKKDFNLSFFNWLSAVDWDNEVKTGDAPKEPVTPSFEILSCLSQTNSNNLVISSTVISKENAEIESLVDVFAGANWHEREAYEMFGINFLNHPNLTKLYLPDDYEGNPLLKSFELISREVKPWPGDVDVEGMPEDSIVVEEKGS</sequence>
<keyword evidence="3" id="KW-0830">Ubiquinone</keyword>
<organism evidence="3">
    <name type="scientific">Candidatus Actinomarina minuta</name>
    <dbReference type="NCBI Taxonomy" id="1389454"/>
    <lineage>
        <taxon>Bacteria</taxon>
        <taxon>Bacillati</taxon>
        <taxon>Actinomycetota</taxon>
        <taxon>Actinomycetes</taxon>
        <taxon>Candidatus Actinomarinidae</taxon>
        <taxon>Candidatus Actinomarinales</taxon>
        <taxon>Candidatus Actinomarineae</taxon>
        <taxon>Candidatus Actinomarinaceae</taxon>
        <taxon>Candidatus Actinomarina</taxon>
    </lineage>
</organism>
<evidence type="ECO:0000259" key="2">
    <source>
        <dbReference type="Pfam" id="PF00329"/>
    </source>
</evidence>
<dbReference type="AlphaFoldDB" id="S5DLD5"/>
<evidence type="ECO:0000256" key="1">
    <source>
        <dbReference type="ARBA" id="ARBA00007569"/>
    </source>
</evidence>